<accession>A0A2P2PRU7</accession>
<reference evidence="2" key="1">
    <citation type="submission" date="2018-02" db="EMBL/GenBank/DDBJ databases">
        <title>Rhizophora mucronata_Transcriptome.</title>
        <authorList>
            <person name="Meera S.P."/>
            <person name="Sreeshan A."/>
            <person name="Augustine A."/>
        </authorList>
    </citation>
    <scope>NUCLEOTIDE SEQUENCE</scope>
    <source>
        <tissue evidence="2">Leaf</tissue>
    </source>
</reference>
<sequence length="36" mass="4357">MNILYQYIFLHTSQGSQVFTVTIFYIVYCDYALWSK</sequence>
<organism evidence="2">
    <name type="scientific">Rhizophora mucronata</name>
    <name type="common">Asiatic mangrove</name>
    <dbReference type="NCBI Taxonomy" id="61149"/>
    <lineage>
        <taxon>Eukaryota</taxon>
        <taxon>Viridiplantae</taxon>
        <taxon>Streptophyta</taxon>
        <taxon>Embryophyta</taxon>
        <taxon>Tracheophyta</taxon>
        <taxon>Spermatophyta</taxon>
        <taxon>Magnoliopsida</taxon>
        <taxon>eudicotyledons</taxon>
        <taxon>Gunneridae</taxon>
        <taxon>Pentapetalae</taxon>
        <taxon>rosids</taxon>
        <taxon>fabids</taxon>
        <taxon>Malpighiales</taxon>
        <taxon>Rhizophoraceae</taxon>
        <taxon>Rhizophora</taxon>
    </lineage>
</organism>
<feature type="transmembrane region" description="Helical" evidence="1">
    <location>
        <begin position="15"/>
        <end position="34"/>
    </location>
</feature>
<dbReference type="EMBL" id="GGEC01076983">
    <property type="protein sequence ID" value="MBX57467.1"/>
    <property type="molecule type" value="Transcribed_RNA"/>
</dbReference>
<proteinExistence type="predicted"/>
<protein>
    <submittedName>
        <fullName evidence="2">Uncharacterized protein</fullName>
    </submittedName>
</protein>
<name>A0A2P2PRU7_RHIMU</name>
<keyword evidence="1" id="KW-1133">Transmembrane helix</keyword>
<evidence type="ECO:0000256" key="1">
    <source>
        <dbReference type="SAM" id="Phobius"/>
    </source>
</evidence>
<dbReference type="AlphaFoldDB" id="A0A2P2PRU7"/>
<keyword evidence="1" id="KW-0812">Transmembrane</keyword>
<keyword evidence="1" id="KW-0472">Membrane</keyword>
<evidence type="ECO:0000313" key="2">
    <source>
        <dbReference type="EMBL" id="MBX57467.1"/>
    </source>
</evidence>